<dbReference type="InterPro" id="IPR009072">
    <property type="entry name" value="Histone-fold"/>
</dbReference>
<feature type="domain" description="Transcription factor CBF/NF-Y/archaeal histone" evidence="6">
    <location>
        <begin position="9"/>
        <end position="73"/>
    </location>
</feature>
<feature type="compositionally biased region" description="Acidic residues" evidence="5">
    <location>
        <begin position="152"/>
        <end position="184"/>
    </location>
</feature>
<name>A0A9P3H675_9FUNG</name>
<dbReference type="GO" id="GO:0046982">
    <property type="term" value="F:protein heterodimerization activity"/>
    <property type="evidence" value="ECO:0007669"/>
    <property type="project" value="InterPro"/>
</dbReference>
<dbReference type="GO" id="GO:0031490">
    <property type="term" value="F:chromatin DNA binding"/>
    <property type="evidence" value="ECO:0007669"/>
    <property type="project" value="TreeGrafter"/>
</dbReference>
<dbReference type="CDD" id="cd22928">
    <property type="entry name" value="HFD_POLE3_DPB4"/>
    <property type="match status" value="1"/>
</dbReference>
<dbReference type="GO" id="GO:0031507">
    <property type="term" value="P:heterochromatin formation"/>
    <property type="evidence" value="ECO:0007669"/>
    <property type="project" value="TreeGrafter"/>
</dbReference>
<comment type="caution">
    <text evidence="7">The sequence shown here is derived from an EMBL/GenBank/DDBJ whole genome shotgun (WGS) entry which is preliminary data.</text>
</comment>
<dbReference type="GO" id="GO:0008623">
    <property type="term" value="C:CHRAC"/>
    <property type="evidence" value="ECO:0007669"/>
    <property type="project" value="TreeGrafter"/>
</dbReference>
<dbReference type="InterPro" id="IPR051377">
    <property type="entry name" value="DNA_Pol-Epsilon_Subunit"/>
</dbReference>
<reference evidence="7" key="2">
    <citation type="journal article" date="2022" name="Microbiol. Resour. Announc.">
        <title>Whole-Genome Sequence of Entomortierella parvispora E1425, a Mucoromycotan Fungus Associated with Burkholderiaceae-Related Endosymbiotic Bacteria.</title>
        <authorList>
            <person name="Herlambang A."/>
            <person name="Guo Y."/>
            <person name="Takashima Y."/>
            <person name="Narisawa K."/>
            <person name="Ohta H."/>
            <person name="Nishizawa T."/>
        </authorList>
    </citation>
    <scope>NUCLEOTIDE SEQUENCE</scope>
    <source>
        <strain evidence="7">E1425</strain>
    </source>
</reference>
<proteinExistence type="predicted"/>
<comment type="subcellular location">
    <subcellularLocation>
        <location evidence="1">Nucleus</location>
    </subcellularLocation>
</comment>
<evidence type="ECO:0000313" key="8">
    <source>
        <dbReference type="Proteomes" id="UP000827284"/>
    </source>
</evidence>
<dbReference type="GO" id="GO:0006974">
    <property type="term" value="P:DNA damage response"/>
    <property type="evidence" value="ECO:0007669"/>
    <property type="project" value="TreeGrafter"/>
</dbReference>
<evidence type="ECO:0000259" key="6">
    <source>
        <dbReference type="Pfam" id="PF00808"/>
    </source>
</evidence>
<evidence type="ECO:0000256" key="1">
    <source>
        <dbReference type="ARBA" id="ARBA00004123"/>
    </source>
</evidence>
<dbReference type="EMBL" id="BQFW01000004">
    <property type="protein sequence ID" value="GJJ70804.1"/>
    <property type="molecule type" value="Genomic_DNA"/>
</dbReference>
<reference evidence="7" key="1">
    <citation type="submission" date="2021-11" db="EMBL/GenBank/DDBJ databases">
        <authorList>
            <person name="Herlambang A."/>
            <person name="Guo Y."/>
            <person name="Takashima Y."/>
            <person name="Nishizawa T."/>
        </authorList>
    </citation>
    <scope>NUCLEOTIDE SEQUENCE</scope>
    <source>
        <strain evidence="7">E1425</strain>
    </source>
</reference>
<keyword evidence="2" id="KW-0539">Nucleus</keyword>
<dbReference type="Proteomes" id="UP000827284">
    <property type="component" value="Unassembled WGS sequence"/>
</dbReference>
<evidence type="ECO:0000256" key="3">
    <source>
        <dbReference type="ARBA" id="ARBA00039775"/>
    </source>
</evidence>
<evidence type="ECO:0000313" key="7">
    <source>
        <dbReference type="EMBL" id="GJJ70804.1"/>
    </source>
</evidence>
<dbReference type="AlphaFoldDB" id="A0A9P3H675"/>
<dbReference type="PANTHER" id="PTHR46172">
    <property type="entry name" value="DNA POLYMERASE EPSILON SUBUNIT 3"/>
    <property type="match status" value="1"/>
</dbReference>
<gene>
    <name evidence="7" type="ORF">EMPS_03154</name>
</gene>
<evidence type="ECO:0000256" key="2">
    <source>
        <dbReference type="ARBA" id="ARBA00023242"/>
    </source>
</evidence>
<dbReference type="GO" id="GO:0006272">
    <property type="term" value="P:leading strand elongation"/>
    <property type="evidence" value="ECO:0007669"/>
    <property type="project" value="TreeGrafter"/>
</dbReference>
<evidence type="ECO:0000256" key="4">
    <source>
        <dbReference type="ARBA" id="ARBA00042096"/>
    </source>
</evidence>
<dbReference type="PANTHER" id="PTHR46172:SF1">
    <property type="entry name" value="DNA POLYMERASE EPSILON SUBUNIT 3"/>
    <property type="match status" value="1"/>
</dbReference>
<organism evidence="7 8">
    <name type="scientific">Entomortierella parvispora</name>
    <dbReference type="NCBI Taxonomy" id="205924"/>
    <lineage>
        <taxon>Eukaryota</taxon>
        <taxon>Fungi</taxon>
        <taxon>Fungi incertae sedis</taxon>
        <taxon>Mucoromycota</taxon>
        <taxon>Mortierellomycotina</taxon>
        <taxon>Mortierellomycetes</taxon>
        <taxon>Mortierellales</taxon>
        <taxon>Mortierellaceae</taxon>
        <taxon>Entomortierella</taxon>
    </lineage>
</organism>
<feature type="compositionally biased region" description="Basic and acidic residues" evidence="5">
    <location>
        <begin position="139"/>
        <end position="149"/>
    </location>
</feature>
<dbReference type="Pfam" id="PF00808">
    <property type="entry name" value="CBFD_NFYB_HMF"/>
    <property type="match status" value="1"/>
</dbReference>
<keyword evidence="8" id="KW-1185">Reference proteome</keyword>
<dbReference type="GO" id="GO:0008622">
    <property type="term" value="C:epsilon DNA polymerase complex"/>
    <property type="evidence" value="ECO:0007669"/>
    <property type="project" value="TreeGrafter"/>
</dbReference>
<protein>
    <recommendedName>
        <fullName evidence="3">DNA polymerase epsilon subunit D</fullName>
    </recommendedName>
    <alternativeName>
        <fullName evidence="4">DNA polymerase II subunit D</fullName>
    </alternativeName>
</protein>
<sequence>MANSIEDNELPKSVLTRIMKRVLPENTNVQANAKLALSKSTILFINYLASAAMEEAASAGQKTISGAHVFKALEALDLEEFIPRLQEEFQAYQSLQRARKAKANGKDKETESSSAADGVASKKRKPSDSESLSAKARKSSSDAKPRDGQDSAAEEDDDEAEKGVEDADQDEEDEEEEEEEDAENAAEKGTLNMNEPDLDDDTKATALDDEGEDSDGF</sequence>
<dbReference type="InterPro" id="IPR003958">
    <property type="entry name" value="CBFA_NFYB_domain"/>
</dbReference>
<feature type="compositionally biased region" description="Acidic residues" evidence="5">
    <location>
        <begin position="207"/>
        <end position="217"/>
    </location>
</feature>
<dbReference type="OrthoDB" id="1707486at2759"/>
<accession>A0A9P3H675</accession>
<evidence type="ECO:0000256" key="5">
    <source>
        <dbReference type="SAM" id="MobiDB-lite"/>
    </source>
</evidence>
<dbReference type="Gene3D" id="1.10.20.10">
    <property type="entry name" value="Histone, subunit A"/>
    <property type="match status" value="1"/>
</dbReference>
<feature type="region of interest" description="Disordered" evidence="5">
    <location>
        <begin position="100"/>
        <end position="217"/>
    </location>
</feature>
<dbReference type="SUPFAM" id="SSF47113">
    <property type="entry name" value="Histone-fold"/>
    <property type="match status" value="1"/>
</dbReference>